<dbReference type="Pfam" id="PF16315">
    <property type="entry name" value="DUF4955"/>
    <property type="match status" value="1"/>
</dbReference>
<gene>
    <name evidence="3" type="ORF">SARC_11301</name>
</gene>
<dbReference type="Gene3D" id="2.160.20.10">
    <property type="entry name" value="Single-stranded right-handed beta-helix, Pectin lyase-like"/>
    <property type="match status" value="1"/>
</dbReference>
<dbReference type="Proteomes" id="UP000054560">
    <property type="component" value="Unassembled WGS sequence"/>
</dbReference>
<dbReference type="GeneID" id="25911805"/>
<dbReference type="InterPro" id="IPR012334">
    <property type="entry name" value="Pectin_lyas_fold"/>
</dbReference>
<evidence type="ECO:0000259" key="2">
    <source>
        <dbReference type="PROSITE" id="PS50927"/>
    </source>
</evidence>
<dbReference type="InterPro" id="IPR032532">
    <property type="entry name" value="DUF4955"/>
</dbReference>
<evidence type="ECO:0000313" key="3">
    <source>
        <dbReference type="EMBL" id="KNC76189.1"/>
    </source>
</evidence>
<proteinExistence type="predicted"/>
<dbReference type="RefSeq" id="XP_014150091.1">
    <property type="nucleotide sequence ID" value="XM_014294616.1"/>
</dbReference>
<dbReference type="SUPFAM" id="SSF51110">
    <property type="entry name" value="alpha-D-mannose-specific plant lectins"/>
    <property type="match status" value="1"/>
</dbReference>
<reference evidence="3 4" key="1">
    <citation type="submission" date="2011-02" db="EMBL/GenBank/DDBJ databases">
        <title>The Genome Sequence of Sphaeroforma arctica JP610.</title>
        <authorList>
            <consortium name="The Broad Institute Genome Sequencing Platform"/>
            <person name="Russ C."/>
            <person name="Cuomo C."/>
            <person name="Young S.K."/>
            <person name="Zeng Q."/>
            <person name="Gargeya S."/>
            <person name="Alvarado L."/>
            <person name="Berlin A."/>
            <person name="Chapman S.B."/>
            <person name="Chen Z."/>
            <person name="Freedman E."/>
            <person name="Gellesch M."/>
            <person name="Goldberg J."/>
            <person name="Griggs A."/>
            <person name="Gujja S."/>
            <person name="Heilman E."/>
            <person name="Heiman D."/>
            <person name="Howarth C."/>
            <person name="Mehta T."/>
            <person name="Neiman D."/>
            <person name="Pearson M."/>
            <person name="Roberts A."/>
            <person name="Saif S."/>
            <person name="Shea T."/>
            <person name="Shenoy N."/>
            <person name="Sisk P."/>
            <person name="Stolte C."/>
            <person name="Sykes S."/>
            <person name="White J."/>
            <person name="Yandava C."/>
            <person name="Burger G."/>
            <person name="Gray M.W."/>
            <person name="Holland P.W.H."/>
            <person name="King N."/>
            <person name="Lang F.B.F."/>
            <person name="Roger A.J."/>
            <person name="Ruiz-Trillo I."/>
            <person name="Haas B."/>
            <person name="Nusbaum C."/>
            <person name="Birren B."/>
        </authorList>
    </citation>
    <scope>NUCLEOTIDE SEQUENCE [LARGE SCALE GENOMIC DNA]</scope>
    <source>
        <strain evidence="3 4">JP610</strain>
    </source>
</reference>
<keyword evidence="1" id="KW-0732">Signal</keyword>
<dbReference type="EMBL" id="KQ243212">
    <property type="protein sequence ID" value="KNC76189.1"/>
    <property type="molecule type" value="Genomic_DNA"/>
</dbReference>
<name>A0A0L0FHE0_9EUKA</name>
<dbReference type="InterPro" id="IPR036426">
    <property type="entry name" value="Bulb-type_lectin_dom_sf"/>
</dbReference>
<sequence>MCCAQLMSQLPCKLLLLTAALLAFVDCTGGYVSAVSLNGLDNNANSFNIENEPIACEYPALTLSVRDDVQTLDPLHDPILVRRQATPPRQIGRILDAGMVLFTGESLVSDCGYRAELGLDGLRLVMDTEAGAVVYWSLVSGHHAALAFLQLDEAGELRFYTEQGQALWNSNTVLGKGSTSPYSLKLMNDGNLVVVDAKQRIRWETNTVQKSCKSSELWTDFVSAKQNGEQPVLFDYSYAGYRNSEVGLPDVSLLQLELPIFVVTNYGCGSMSGYCDAAFQTAIDLAVSAGGGIIYFPEGTFYLGEQFKDVSQDEERFMVTGGRIVIKGAGPDKTTLHWVGVDGRADFWNLRFKGEGRTGNKAIVVPYAFTAASSTYVQVDSVQKFEAGDCVVIAQDGDASTAEFWYNGEPFDDDWNAPYVRILSCIEKIVEQDGAIFLVLQEPLPFELQTVQGGPTITVQKTRFIEEVGVEALSMTSEWKTYPEEFQHKSGGITENGWNIVAFEFVRNAWVRDVYFDSVSGAVMTETCMAVTIKNNWVKGKKGHYGFLSRRSRGVLFNENKSTQHHGTSLQSSDINSVILKDIMDVGQSIDFHGKFASRTLMDQVEGGILSGNGGHDSNLPHHAKGLTLWNFQHRGSTEKEKTSFYDFWPQLDLRSSMVEGRTDPTYQTTNLIFEAVIAGLQGDEGVTVDKRDLKLYESLGAAVEPASLFEAQLAFRLSGYTKDPLER</sequence>
<dbReference type="InterPro" id="IPR001480">
    <property type="entry name" value="Bulb-type_lectin_dom"/>
</dbReference>
<evidence type="ECO:0000256" key="1">
    <source>
        <dbReference type="SAM" id="SignalP"/>
    </source>
</evidence>
<dbReference type="SUPFAM" id="SSF51126">
    <property type="entry name" value="Pectin lyase-like"/>
    <property type="match status" value="1"/>
</dbReference>
<feature type="signal peptide" evidence="1">
    <location>
        <begin position="1"/>
        <end position="30"/>
    </location>
</feature>
<dbReference type="SMART" id="SM00108">
    <property type="entry name" value="B_lectin"/>
    <property type="match status" value="1"/>
</dbReference>
<keyword evidence="4" id="KW-1185">Reference proteome</keyword>
<dbReference type="AlphaFoldDB" id="A0A0L0FHE0"/>
<accession>A0A0L0FHE0</accession>
<dbReference type="Gene3D" id="2.90.10.10">
    <property type="entry name" value="Bulb-type lectin domain"/>
    <property type="match status" value="1"/>
</dbReference>
<feature type="chain" id="PRO_5005538732" description="Bulb-type lectin domain-containing protein" evidence="1">
    <location>
        <begin position="31"/>
        <end position="728"/>
    </location>
</feature>
<evidence type="ECO:0000313" key="4">
    <source>
        <dbReference type="Proteomes" id="UP000054560"/>
    </source>
</evidence>
<feature type="domain" description="Bulb-type lectin" evidence="2">
    <location>
        <begin position="92"/>
        <end position="207"/>
    </location>
</feature>
<protein>
    <recommendedName>
        <fullName evidence="2">Bulb-type lectin domain-containing protein</fullName>
    </recommendedName>
</protein>
<dbReference type="OrthoDB" id="1884773at2759"/>
<organism evidence="3 4">
    <name type="scientific">Sphaeroforma arctica JP610</name>
    <dbReference type="NCBI Taxonomy" id="667725"/>
    <lineage>
        <taxon>Eukaryota</taxon>
        <taxon>Ichthyosporea</taxon>
        <taxon>Ichthyophonida</taxon>
        <taxon>Sphaeroforma</taxon>
    </lineage>
</organism>
<dbReference type="InterPro" id="IPR011050">
    <property type="entry name" value="Pectin_lyase_fold/virulence"/>
</dbReference>
<dbReference type="PROSITE" id="PS50927">
    <property type="entry name" value="BULB_LECTIN"/>
    <property type="match status" value="1"/>
</dbReference>